<keyword evidence="5 7" id="KW-1133">Transmembrane helix</keyword>
<reference evidence="8 9" key="1">
    <citation type="journal article" date="2013" name="BMC Genomics">
        <title>Reconstruction of the lipid metabolism for the microalga Monoraphidium neglectum from its genome sequence reveals characteristics suitable for biofuel production.</title>
        <authorList>
            <person name="Bogen C."/>
            <person name="Al-Dilaimi A."/>
            <person name="Albersmeier A."/>
            <person name="Wichmann J."/>
            <person name="Grundmann M."/>
            <person name="Rupp O."/>
            <person name="Lauersen K.J."/>
            <person name="Blifernez-Klassen O."/>
            <person name="Kalinowski J."/>
            <person name="Goesmann A."/>
            <person name="Mussgnug J.H."/>
            <person name="Kruse O."/>
        </authorList>
    </citation>
    <scope>NUCLEOTIDE SEQUENCE [LARGE SCALE GENOMIC DNA]</scope>
    <source>
        <strain evidence="8 9">SAG 48.87</strain>
    </source>
</reference>
<sequence>MGPFKGQREKVVAAAFNMQRGPDLPDRLLASLPYLLPLLDTLPYGRFIFLQYPYVARALAPLAPLNALYHLFPFFPFIVFLGVYGGIVNNTSLSRYIRYNAAQAVLLDILLIIPQVLLDAFGRPQGDGILMQLYISAANTLFLFVAISTAYGMGSCAVGQTPRLPLVADAADTQMRDGGSGW</sequence>
<keyword evidence="6 7" id="KW-0472">Membrane</keyword>
<dbReference type="OrthoDB" id="414558at2759"/>
<dbReference type="PANTHER" id="PTHR33510">
    <property type="entry name" value="PROTEIN TIC 20-II, CHLOROPLASTIC"/>
    <property type="match status" value="1"/>
</dbReference>
<evidence type="ECO:0000313" key="9">
    <source>
        <dbReference type="Proteomes" id="UP000054498"/>
    </source>
</evidence>
<keyword evidence="7" id="KW-0934">Plastid</keyword>
<evidence type="ECO:0000256" key="1">
    <source>
        <dbReference type="ARBA" id="ARBA00004478"/>
    </source>
</evidence>
<evidence type="ECO:0000256" key="3">
    <source>
        <dbReference type="ARBA" id="ARBA00022692"/>
    </source>
</evidence>
<comment type="function">
    <text evidence="7">Involved in protein precursor import into chloroplasts.</text>
</comment>
<comment type="similarity">
    <text evidence="2 7">Belongs to the Tic20 family.</text>
</comment>
<feature type="transmembrane region" description="Helical" evidence="7">
    <location>
        <begin position="99"/>
        <end position="117"/>
    </location>
</feature>
<evidence type="ECO:0000256" key="5">
    <source>
        <dbReference type="ARBA" id="ARBA00022989"/>
    </source>
</evidence>
<dbReference type="RefSeq" id="XP_013898404.1">
    <property type="nucleotide sequence ID" value="XM_014042950.1"/>
</dbReference>
<proteinExistence type="inferred from homology"/>
<dbReference type="PANTHER" id="PTHR33510:SF5">
    <property type="entry name" value="PROTEIN TIC 20-II, CHLOROPLASTIC"/>
    <property type="match status" value="1"/>
</dbReference>
<dbReference type="Proteomes" id="UP000054498">
    <property type="component" value="Unassembled WGS sequence"/>
</dbReference>
<dbReference type="Pfam" id="PF16166">
    <property type="entry name" value="TIC20"/>
    <property type="match status" value="1"/>
</dbReference>
<dbReference type="GeneID" id="25741454"/>
<dbReference type="STRING" id="145388.A0A0D2M7N5"/>
<keyword evidence="3 7" id="KW-0812">Transmembrane</keyword>
<evidence type="ECO:0000256" key="7">
    <source>
        <dbReference type="RuleBase" id="RU367003"/>
    </source>
</evidence>
<feature type="transmembrane region" description="Helical" evidence="7">
    <location>
        <begin position="28"/>
        <end position="47"/>
    </location>
</feature>
<dbReference type="EMBL" id="KK101864">
    <property type="protein sequence ID" value="KIY99384.1"/>
    <property type="molecule type" value="Genomic_DNA"/>
</dbReference>
<feature type="transmembrane region" description="Helical" evidence="7">
    <location>
        <begin position="67"/>
        <end position="87"/>
    </location>
</feature>
<dbReference type="InterPro" id="IPR005691">
    <property type="entry name" value="Tic20"/>
</dbReference>
<evidence type="ECO:0000256" key="6">
    <source>
        <dbReference type="ARBA" id="ARBA00023136"/>
    </source>
</evidence>
<comment type="subcellular location">
    <subcellularLocation>
        <location evidence="1">Plastid</location>
        <location evidence="1">Chloroplast inner membrane</location>
        <topology evidence="1">Multi-pass membrane protein</topology>
    </subcellularLocation>
    <subcellularLocation>
        <location evidence="7">Plastid</location>
        <location evidence="7">Chloroplast membrane</location>
        <topology evidence="7">Multi-pass membrane protein</topology>
    </subcellularLocation>
</comment>
<dbReference type="KEGG" id="mng:MNEG_8578"/>
<dbReference type="AlphaFoldDB" id="A0A0D2M7N5"/>
<dbReference type="GO" id="GO:0009706">
    <property type="term" value="C:chloroplast inner membrane"/>
    <property type="evidence" value="ECO:0007669"/>
    <property type="project" value="UniProtKB-SubCell"/>
</dbReference>
<evidence type="ECO:0000256" key="4">
    <source>
        <dbReference type="ARBA" id="ARBA00022780"/>
    </source>
</evidence>
<evidence type="ECO:0000256" key="2">
    <source>
        <dbReference type="ARBA" id="ARBA00009596"/>
    </source>
</evidence>
<organism evidence="8 9">
    <name type="scientific">Monoraphidium neglectum</name>
    <dbReference type="NCBI Taxonomy" id="145388"/>
    <lineage>
        <taxon>Eukaryota</taxon>
        <taxon>Viridiplantae</taxon>
        <taxon>Chlorophyta</taxon>
        <taxon>core chlorophytes</taxon>
        <taxon>Chlorophyceae</taxon>
        <taxon>CS clade</taxon>
        <taxon>Sphaeropleales</taxon>
        <taxon>Selenastraceae</taxon>
        <taxon>Monoraphidium</taxon>
    </lineage>
</organism>
<keyword evidence="9" id="KW-1185">Reference proteome</keyword>
<keyword evidence="7" id="KW-0150">Chloroplast</keyword>
<evidence type="ECO:0000313" key="8">
    <source>
        <dbReference type="EMBL" id="KIY99384.1"/>
    </source>
</evidence>
<name>A0A0D2M7N5_9CHLO</name>
<protein>
    <recommendedName>
        <fullName evidence="7">Protein TIC 20</fullName>
    </recommendedName>
</protein>
<keyword evidence="4" id="KW-1001">Plastid inner membrane</keyword>
<gene>
    <name evidence="8" type="ORF">MNEG_8578</name>
</gene>
<accession>A0A0D2M7N5</accession>
<feature type="transmembrane region" description="Helical" evidence="7">
    <location>
        <begin position="129"/>
        <end position="153"/>
    </location>
</feature>